<dbReference type="InterPro" id="IPR006439">
    <property type="entry name" value="HAD-SF_hydro_IA"/>
</dbReference>
<dbReference type="AlphaFoldDB" id="A0A081KDS7"/>
<dbReference type="GO" id="GO:0006281">
    <property type="term" value="P:DNA repair"/>
    <property type="evidence" value="ECO:0007669"/>
    <property type="project" value="TreeGrafter"/>
</dbReference>
<dbReference type="PANTHER" id="PTHR43434">
    <property type="entry name" value="PHOSPHOGLYCOLATE PHOSPHATASE"/>
    <property type="match status" value="1"/>
</dbReference>
<dbReference type="Gene3D" id="3.40.50.1000">
    <property type="entry name" value="HAD superfamily/HAD-like"/>
    <property type="match status" value="1"/>
</dbReference>
<dbReference type="STRING" id="305900.GV64_17620"/>
<dbReference type="NCBIfam" id="TIGR01549">
    <property type="entry name" value="HAD-SF-IA-v1"/>
    <property type="match status" value="1"/>
</dbReference>
<evidence type="ECO:0000313" key="5">
    <source>
        <dbReference type="EMBL" id="KEI72303.1"/>
    </source>
</evidence>
<dbReference type="SFLD" id="SFLDG01129">
    <property type="entry name" value="C1.5:_HAD__Beta-PGM__Phosphata"/>
    <property type="match status" value="1"/>
</dbReference>
<dbReference type="SUPFAM" id="SSF56784">
    <property type="entry name" value="HAD-like"/>
    <property type="match status" value="1"/>
</dbReference>
<dbReference type="InterPro" id="IPR050155">
    <property type="entry name" value="HAD-like_hydrolase_sf"/>
</dbReference>
<organism evidence="5 6">
    <name type="scientific">Endozoicomonas elysicola</name>
    <dbReference type="NCBI Taxonomy" id="305900"/>
    <lineage>
        <taxon>Bacteria</taxon>
        <taxon>Pseudomonadati</taxon>
        <taxon>Pseudomonadota</taxon>
        <taxon>Gammaproteobacteria</taxon>
        <taxon>Oceanospirillales</taxon>
        <taxon>Endozoicomonadaceae</taxon>
        <taxon>Endozoicomonas</taxon>
    </lineage>
</organism>
<comment type="catalytic activity">
    <reaction evidence="1">
        <text>2-phosphoglycolate + H2O = glycolate + phosphate</text>
        <dbReference type="Rhea" id="RHEA:14369"/>
        <dbReference type="ChEBI" id="CHEBI:15377"/>
        <dbReference type="ChEBI" id="CHEBI:29805"/>
        <dbReference type="ChEBI" id="CHEBI:43474"/>
        <dbReference type="ChEBI" id="CHEBI:58033"/>
        <dbReference type="EC" id="3.1.3.18"/>
    </reaction>
</comment>
<keyword evidence="6" id="KW-1185">Reference proteome</keyword>
<dbReference type="GO" id="GO:0008967">
    <property type="term" value="F:phosphoglycolate phosphatase activity"/>
    <property type="evidence" value="ECO:0007669"/>
    <property type="project" value="UniProtKB-EC"/>
</dbReference>
<evidence type="ECO:0000256" key="1">
    <source>
        <dbReference type="ARBA" id="ARBA00000830"/>
    </source>
</evidence>
<reference evidence="5 6" key="1">
    <citation type="submission" date="2014-06" db="EMBL/GenBank/DDBJ databases">
        <title>Whole Genome Sequences of Three Symbiotic Endozoicomonas Bacteria.</title>
        <authorList>
            <person name="Neave M.J."/>
            <person name="Apprill A."/>
            <person name="Voolstra C.R."/>
        </authorList>
    </citation>
    <scope>NUCLEOTIDE SEQUENCE [LARGE SCALE GENOMIC DNA]</scope>
    <source>
        <strain evidence="5 6">DSM 22380</strain>
    </source>
</reference>
<comment type="similarity">
    <text evidence="3">Belongs to the HAD-like hydrolase superfamily. CbbY/CbbZ/Gph/YieH family.</text>
</comment>
<dbReference type="Pfam" id="PF13419">
    <property type="entry name" value="HAD_2"/>
    <property type="match status" value="1"/>
</dbReference>
<dbReference type="Proteomes" id="UP000027997">
    <property type="component" value="Unassembled WGS sequence"/>
</dbReference>
<dbReference type="eggNOG" id="COG0546">
    <property type="taxonomic scope" value="Bacteria"/>
</dbReference>
<dbReference type="InterPro" id="IPR023198">
    <property type="entry name" value="PGP-like_dom2"/>
</dbReference>
<sequence>MKTVLIFDMDGVIADSWEACYPCCKNFMVSLNQPQLCSQEAILRLFEDNFMTSLTRIIDPTDIQSESFLQLARELNEAMTLAPCFSGIKSVLKTLSKDHSLYLVTANFTLAAQTFLNNHQLDCFIEVMGADQSFSKVEKIRSIAKQHTDRSVYYIGDTLGDMIEGRAAGVQTVAAGWGWHDAPTLSKGSPDYFIEQPEELLTFMKY</sequence>
<dbReference type="GO" id="GO:0005829">
    <property type="term" value="C:cytosol"/>
    <property type="evidence" value="ECO:0007669"/>
    <property type="project" value="TreeGrafter"/>
</dbReference>
<evidence type="ECO:0000313" key="6">
    <source>
        <dbReference type="Proteomes" id="UP000027997"/>
    </source>
</evidence>
<dbReference type="PANTHER" id="PTHR43434:SF1">
    <property type="entry name" value="PHOSPHOGLYCOLATE PHOSPHATASE"/>
    <property type="match status" value="1"/>
</dbReference>
<evidence type="ECO:0000256" key="4">
    <source>
        <dbReference type="ARBA" id="ARBA00013078"/>
    </source>
</evidence>
<proteinExistence type="inferred from homology"/>
<dbReference type="InterPro" id="IPR036412">
    <property type="entry name" value="HAD-like_sf"/>
</dbReference>
<dbReference type="EMBL" id="JOJP01000001">
    <property type="protein sequence ID" value="KEI72303.1"/>
    <property type="molecule type" value="Genomic_DNA"/>
</dbReference>
<dbReference type="RefSeq" id="WP_020583785.1">
    <property type="nucleotide sequence ID" value="NZ_JOJP01000001.1"/>
</dbReference>
<dbReference type="InterPro" id="IPR023214">
    <property type="entry name" value="HAD_sf"/>
</dbReference>
<dbReference type="InterPro" id="IPR041492">
    <property type="entry name" value="HAD_2"/>
</dbReference>
<evidence type="ECO:0000256" key="2">
    <source>
        <dbReference type="ARBA" id="ARBA00004818"/>
    </source>
</evidence>
<gene>
    <name evidence="5" type="ORF">GV64_17620</name>
</gene>
<dbReference type="Gene3D" id="1.10.150.240">
    <property type="entry name" value="Putative phosphatase, domain 2"/>
    <property type="match status" value="1"/>
</dbReference>
<accession>A0A081KDS7</accession>
<dbReference type="EC" id="3.1.3.18" evidence="4"/>
<dbReference type="SFLD" id="SFLDS00003">
    <property type="entry name" value="Haloacid_Dehalogenase"/>
    <property type="match status" value="1"/>
</dbReference>
<name>A0A081KDS7_9GAMM</name>
<comment type="pathway">
    <text evidence="2">Organic acid metabolism; glycolate biosynthesis; glycolate from 2-phosphoglycolate: step 1/1.</text>
</comment>
<comment type="caution">
    <text evidence="5">The sequence shown here is derived from an EMBL/GenBank/DDBJ whole genome shotgun (WGS) entry which is preliminary data.</text>
</comment>
<protein>
    <recommendedName>
        <fullName evidence="4">phosphoglycolate phosphatase</fullName>
        <ecNumber evidence="4">3.1.3.18</ecNumber>
    </recommendedName>
</protein>
<evidence type="ECO:0000256" key="3">
    <source>
        <dbReference type="ARBA" id="ARBA00006171"/>
    </source>
</evidence>